<evidence type="ECO:0000313" key="2">
    <source>
        <dbReference type="Proteomes" id="UP000008068"/>
    </source>
</evidence>
<dbReference type="Proteomes" id="UP000008068">
    <property type="component" value="Unassembled WGS sequence"/>
</dbReference>
<evidence type="ECO:0000313" key="1">
    <source>
        <dbReference type="EMBL" id="EGT31069.1"/>
    </source>
</evidence>
<dbReference type="OrthoDB" id="10531112at2759"/>
<accession>G0MA91</accession>
<dbReference type="AlphaFoldDB" id="G0MA91"/>
<gene>
    <name evidence="1" type="ORF">CAEBREN_21838</name>
</gene>
<dbReference type="EMBL" id="GL379787">
    <property type="protein sequence ID" value="EGT31069.1"/>
    <property type="molecule type" value="Genomic_DNA"/>
</dbReference>
<dbReference type="OMA" id="DIISSHC"/>
<reference evidence="2" key="1">
    <citation type="submission" date="2011-07" db="EMBL/GenBank/DDBJ databases">
        <authorList>
            <consortium name="Caenorhabditis brenneri Sequencing and Analysis Consortium"/>
            <person name="Wilson R.K."/>
        </authorList>
    </citation>
    <scope>NUCLEOTIDE SEQUENCE [LARGE SCALE GENOMIC DNA]</scope>
    <source>
        <strain evidence="2">PB2801</strain>
    </source>
</reference>
<organism evidence="2">
    <name type="scientific">Caenorhabditis brenneri</name>
    <name type="common">Nematode worm</name>
    <dbReference type="NCBI Taxonomy" id="135651"/>
    <lineage>
        <taxon>Eukaryota</taxon>
        <taxon>Metazoa</taxon>
        <taxon>Ecdysozoa</taxon>
        <taxon>Nematoda</taxon>
        <taxon>Chromadorea</taxon>
        <taxon>Rhabditida</taxon>
        <taxon>Rhabditina</taxon>
        <taxon>Rhabditomorpha</taxon>
        <taxon>Rhabditoidea</taxon>
        <taxon>Rhabditidae</taxon>
        <taxon>Peloderinae</taxon>
        <taxon>Caenorhabditis</taxon>
    </lineage>
</organism>
<dbReference type="InParanoid" id="G0MA91"/>
<dbReference type="eggNOG" id="ENOG502TIHY">
    <property type="taxonomic scope" value="Eukaryota"/>
</dbReference>
<name>G0MA91_CAEBE</name>
<protein>
    <submittedName>
        <fullName evidence="1">Uncharacterized protein</fullName>
    </submittedName>
</protein>
<proteinExistence type="predicted"/>
<sequence>MNALTEPESLRAPFREMYKKRIDEYADVLYGLSKNIQQNSLGQIMLEPNYSKRVLGEFSKSIHISDVRKTMGLKIRERKCDTLTRCSCCVYLGEKMMDGPTETDKKEASRMYKNHMQIIKFLPNNSKFAYNFFSQQRIITETISRLSRDQEEDILHLSYDAMSNKSSKLPIMNNMKGRPKCIPDSDQIPLTVTTVQVSQQHEFAKVVRNMPSVASVEMAPTIYNFETLNDFVHKPTHLLSNNQIILSKDSNGEFVQSERKINHILGQIVWSASQTMSSSELFCFEGEEDSFPLFKDTFDPSSFTPLIEAPIKDHVQVKIDHLLKSASPFFTATNRDEYEKCFDNYGTEAFRNVIRLLNEKPSKVDVDQQQDYDVKHNTVLNYLASKGINPGKRPKRPILTKEMRKK</sequence>
<dbReference type="HOGENOM" id="CLU_036846_0_0_1"/>
<keyword evidence="2" id="KW-1185">Reference proteome</keyword>